<dbReference type="OrthoDB" id="1296804at2759"/>
<dbReference type="InterPro" id="IPR016073">
    <property type="entry name" value="Skp1_comp_POZ"/>
</dbReference>
<evidence type="ECO:0000313" key="5">
    <source>
        <dbReference type="EMBL" id="KAF6150910.1"/>
    </source>
</evidence>
<comment type="caution">
    <text evidence="5">The sequence shown here is derived from an EMBL/GenBank/DDBJ whole genome shotgun (WGS) entry which is preliminary data.</text>
</comment>
<dbReference type="EMBL" id="JACGCM010001725">
    <property type="protein sequence ID" value="KAF6150910.1"/>
    <property type="molecule type" value="Genomic_DNA"/>
</dbReference>
<dbReference type="GO" id="GO:0016567">
    <property type="term" value="P:protein ubiquitination"/>
    <property type="evidence" value="ECO:0007669"/>
    <property type="project" value="UniProtKB-UniPathway"/>
</dbReference>
<dbReference type="Pfam" id="PF03931">
    <property type="entry name" value="Skp1_POZ"/>
    <property type="match status" value="1"/>
</dbReference>
<organism evidence="5 6">
    <name type="scientific">Kingdonia uniflora</name>
    <dbReference type="NCBI Taxonomy" id="39325"/>
    <lineage>
        <taxon>Eukaryota</taxon>
        <taxon>Viridiplantae</taxon>
        <taxon>Streptophyta</taxon>
        <taxon>Embryophyta</taxon>
        <taxon>Tracheophyta</taxon>
        <taxon>Spermatophyta</taxon>
        <taxon>Magnoliopsida</taxon>
        <taxon>Ranunculales</taxon>
        <taxon>Circaeasteraceae</taxon>
        <taxon>Kingdonia</taxon>
    </lineage>
</organism>
<dbReference type="GO" id="GO:0006511">
    <property type="term" value="P:ubiquitin-dependent protein catabolic process"/>
    <property type="evidence" value="ECO:0007669"/>
    <property type="project" value="InterPro"/>
</dbReference>
<comment type="pathway">
    <text evidence="1">Protein modification; protein ubiquitination.</text>
</comment>
<comment type="similarity">
    <text evidence="2">Belongs to the SKP1 family.</text>
</comment>
<dbReference type="InterPro" id="IPR011333">
    <property type="entry name" value="SKP1/BTB/POZ_sf"/>
</dbReference>
<feature type="domain" description="SKP1 component POZ" evidence="4">
    <location>
        <begin position="1"/>
        <end position="59"/>
    </location>
</feature>
<evidence type="ECO:0000259" key="4">
    <source>
        <dbReference type="Pfam" id="PF03931"/>
    </source>
</evidence>
<keyword evidence="3" id="KW-0833">Ubl conjugation pathway</keyword>
<dbReference type="GO" id="GO:0009867">
    <property type="term" value="P:jasmonic acid mediated signaling pathway"/>
    <property type="evidence" value="ECO:0007669"/>
    <property type="project" value="UniProtKB-ARBA"/>
</dbReference>
<evidence type="ECO:0000313" key="6">
    <source>
        <dbReference type="Proteomes" id="UP000541444"/>
    </source>
</evidence>
<dbReference type="AlphaFoldDB" id="A0A7J7M801"/>
<accession>A0A7J7M801</accession>
<evidence type="ECO:0000256" key="3">
    <source>
        <dbReference type="ARBA" id="ARBA00022786"/>
    </source>
</evidence>
<sequence>MITLKSSDGKFCEVDQVVIEESQTIKHLIEDDCVDIHAPFHNVTCTILVKVIEYSKKHVESSK</sequence>
<protein>
    <recommendedName>
        <fullName evidence="4">SKP1 component POZ domain-containing protein</fullName>
    </recommendedName>
</protein>
<dbReference type="UniPathway" id="UPA00143"/>
<dbReference type="InterPro" id="IPR001232">
    <property type="entry name" value="SKP1-like"/>
</dbReference>
<dbReference type="PANTHER" id="PTHR11165">
    <property type="entry name" value="SKP1"/>
    <property type="match status" value="1"/>
</dbReference>
<reference evidence="5 6" key="1">
    <citation type="journal article" date="2020" name="IScience">
        <title>Genome Sequencing of the Endangered Kingdonia uniflora (Circaeasteraceae, Ranunculales) Reveals Potential Mechanisms of Evolutionary Specialization.</title>
        <authorList>
            <person name="Sun Y."/>
            <person name="Deng T."/>
            <person name="Zhang A."/>
            <person name="Moore M.J."/>
            <person name="Landis J.B."/>
            <person name="Lin N."/>
            <person name="Zhang H."/>
            <person name="Zhang X."/>
            <person name="Huang J."/>
            <person name="Zhang X."/>
            <person name="Sun H."/>
            <person name="Wang H."/>
        </authorList>
    </citation>
    <scope>NUCLEOTIDE SEQUENCE [LARGE SCALE GENOMIC DNA]</scope>
    <source>
        <strain evidence="5">TB1705</strain>
        <tissue evidence="5">Leaf</tissue>
    </source>
</reference>
<dbReference type="InterPro" id="IPR016897">
    <property type="entry name" value="SKP1"/>
</dbReference>
<evidence type="ECO:0000256" key="1">
    <source>
        <dbReference type="ARBA" id="ARBA00004906"/>
    </source>
</evidence>
<dbReference type="SMART" id="SM00512">
    <property type="entry name" value="Skp1"/>
    <property type="match status" value="1"/>
</dbReference>
<evidence type="ECO:0000256" key="2">
    <source>
        <dbReference type="ARBA" id="ARBA00009993"/>
    </source>
</evidence>
<dbReference type="Proteomes" id="UP000541444">
    <property type="component" value="Unassembled WGS sequence"/>
</dbReference>
<keyword evidence="6" id="KW-1185">Reference proteome</keyword>
<name>A0A7J7M801_9MAGN</name>
<dbReference type="Gene3D" id="3.30.710.10">
    <property type="entry name" value="Potassium Channel Kv1.1, Chain A"/>
    <property type="match status" value="1"/>
</dbReference>
<proteinExistence type="inferred from homology"/>
<dbReference type="SUPFAM" id="SSF54695">
    <property type="entry name" value="POZ domain"/>
    <property type="match status" value="1"/>
</dbReference>
<gene>
    <name evidence="5" type="ORF">GIB67_000076</name>
</gene>